<reference evidence="2" key="1">
    <citation type="submission" date="2021-02" db="EMBL/GenBank/DDBJ databases">
        <title>Draft genome sequence of Microbispora sp. RL4-1S isolated from rice leaves in Thailand.</title>
        <authorList>
            <person name="Muangham S."/>
            <person name="Duangmal K."/>
        </authorList>
    </citation>
    <scope>NUCLEOTIDE SEQUENCE</scope>
    <source>
        <strain evidence="2">RL4-1S</strain>
    </source>
</reference>
<dbReference type="Proteomes" id="UP000674234">
    <property type="component" value="Unassembled WGS sequence"/>
</dbReference>
<dbReference type="RefSeq" id="WP_210159960.1">
    <property type="nucleotide sequence ID" value="NZ_JAFCNB010000060.1"/>
</dbReference>
<name>A0A941ASM6_9ACTN</name>
<comment type="caution">
    <text evidence="2">The sequence shown here is derived from an EMBL/GenBank/DDBJ whole genome shotgun (WGS) entry which is preliminary data.</text>
</comment>
<dbReference type="NCBIfam" id="NF033540">
    <property type="entry name" value="transpos_IS701"/>
    <property type="match status" value="1"/>
</dbReference>
<dbReference type="Pfam" id="PF13546">
    <property type="entry name" value="DDE_5"/>
    <property type="match status" value="1"/>
</dbReference>
<dbReference type="InterPro" id="IPR039365">
    <property type="entry name" value="IS701-like"/>
</dbReference>
<dbReference type="InterPro" id="IPR012337">
    <property type="entry name" value="RNaseH-like_sf"/>
</dbReference>
<dbReference type="SUPFAM" id="SSF53098">
    <property type="entry name" value="Ribonuclease H-like"/>
    <property type="match status" value="1"/>
</dbReference>
<protein>
    <submittedName>
        <fullName evidence="2">IS701 family transposase</fullName>
    </submittedName>
</protein>
<evidence type="ECO:0000313" key="3">
    <source>
        <dbReference type="Proteomes" id="UP000674234"/>
    </source>
</evidence>
<keyword evidence="3" id="KW-1185">Reference proteome</keyword>
<dbReference type="EMBL" id="JAFCNB010000060">
    <property type="protein sequence ID" value="MBP2708704.1"/>
    <property type="molecule type" value="Genomic_DNA"/>
</dbReference>
<proteinExistence type="predicted"/>
<dbReference type="PANTHER" id="PTHR33627:SF1">
    <property type="entry name" value="TRANSPOSASE"/>
    <property type="match status" value="1"/>
</dbReference>
<feature type="domain" description="Transposase IS701-like DDE" evidence="1">
    <location>
        <begin position="14"/>
        <end position="220"/>
    </location>
</feature>
<sequence>MFDELTDRIGIRFSRVEPRRRVRALLGGLLSELPRKNCWTLAEHAGDRTPDGMQHLLARAVWDADAVRDDLRGYVVEHLGHDGAVLVVDETGDLKKGTATVGVQRQYTGTAGRIENSQVAVFLAYSTPAGHAFIDRELYLPQAWTGDTGRCRRAGVPRDRPFATKGELATWMVARALDAGVQTRWVTGDEVYGQSPHLRTELEARKVGYVLAVASSHRVTTGAGTCRADQVIFSVAQASWQRLSAGQGAKGHRYYDWAVVEIDRERPGRHWLLIRRNRRTSELAFYRCYAPAPVPLAVLVMVAGRRWTIEEAFQTGKGLTGLDEHQVRRWRSWYRWTTLAMLAHAFLAAVTARERADQPAEPELAPLTLGETRHLLVRLLVQTAHSMTDLLRWSWWRRRHQARARVSHYRRQAVYEP</sequence>
<dbReference type="InterPro" id="IPR038721">
    <property type="entry name" value="IS701-like_DDE_dom"/>
</dbReference>
<organism evidence="2 3">
    <name type="scientific">Microbispora oryzae</name>
    <dbReference type="NCBI Taxonomy" id="2806554"/>
    <lineage>
        <taxon>Bacteria</taxon>
        <taxon>Bacillati</taxon>
        <taxon>Actinomycetota</taxon>
        <taxon>Actinomycetes</taxon>
        <taxon>Streptosporangiales</taxon>
        <taxon>Streptosporangiaceae</taxon>
        <taxon>Microbispora</taxon>
    </lineage>
</organism>
<accession>A0A941ASM6</accession>
<evidence type="ECO:0000313" key="2">
    <source>
        <dbReference type="EMBL" id="MBP2708704.1"/>
    </source>
</evidence>
<dbReference type="PANTHER" id="PTHR33627">
    <property type="entry name" value="TRANSPOSASE"/>
    <property type="match status" value="1"/>
</dbReference>
<evidence type="ECO:0000259" key="1">
    <source>
        <dbReference type="Pfam" id="PF13546"/>
    </source>
</evidence>
<dbReference type="AlphaFoldDB" id="A0A941ASM6"/>
<gene>
    <name evidence="2" type="ORF">JOL79_33535</name>
</gene>